<dbReference type="Pfam" id="PF07833">
    <property type="entry name" value="Cu_amine_oxidN1"/>
    <property type="match status" value="1"/>
</dbReference>
<proteinExistence type="predicted"/>
<sequence length="300" mass="32629">MNKLSTAIMACTLALTLPMTVLAANAPKNGLTATHQEYHITGNKIVIKLHPKVINNVTMVPARAVFEALGFTVKWDGKKKAFHAENGERETDFVIGTDSFFAYSTHSLGMTAPTSLGTAPVTISGSVYVPVGLFRIILGNDNAVVVKDGNISINGDKVNKDADKKGTEIPNPYVSYNTVEDARKAMGVDFTVPSLLPKNYKQDVISIINDTEIKMAQIVYRNGDNKLYYRVSQNSGDISGDYNEYETTKTVAIGELKITLKGNKGLVSIASWEANGFNYCLMPDIALSVEELQAIIKSII</sequence>
<keyword evidence="5" id="KW-1185">Reference proteome</keyword>
<dbReference type="Gene3D" id="3.30.457.10">
    <property type="entry name" value="Copper amine oxidase-like, N-terminal domain"/>
    <property type="match status" value="1"/>
</dbReference>
<protein>
    <recommendedName>
        <fullName evidence="6">Copper amine oxidase-like N-terminal domain-containing protein</fullName>
    </recommendedName>
</protein>
<dbReference type="InterPro" id="IPR025377">
    <property type="entry name" value="DUF4367"/>
</dbReference>
<name>A0ABN8FLV0_9BACL</name>
<gene>
    <name evidence="4" type="ORF">PAECIP111894_03585</name>
</gene>
<reference evidence="4" key="1">
    <citation type="submission" date="2021-12" db="EMBL/GenBank/DDBJ databases">
        <authorList>
            <person name="Criscuolo A."/>
        </authorList>
    </citation>
    <scope>NUCLEOTIDE SEQUENCE</scope>
    <source>
        <strain evidence="4">CIP111894</strain>
    </source>
</reference>
<feature type="domain" description="DUF4367" evidence="3">
    <location>
        <begin position="192"/>
        <end position="299"/>
    </location>
</feature>
<dbReference type="SUPFAM" id="SSF55383">
    <property type="entry name" value="Copper amine oxidase, domain N"/>
    <property type="match status" value="1"/>
</dbReference>
<evidence type="ECO:0000313" key="5">
    <source>
        <dbReference type="Proteomes" id="UP000838749"/>
    </source>
</evidence>
<dbReference type="Proteomes" id="UP000838749">
    <property type="component" value="Unassembled WGS sequence"/>
</dbReference>
<comment type="caution">
    <text evidence="4">The sequence shown here is derived from an EMBL/GenBank/DDBJ whole genome shotgun (WGS) entry which is preliminary data.</text>
</comment>
<organism evidence="4 5">
    <name type="scientific">Paenibacillus pseudetheri</name>
    <dbReference type="NCBI Taxonomy" id="2897682"/>
    <lineage>
        <taxon>Bacteria</taxon>
        <taxon>Bacillati</taxon>
        <taxon>Bacillota</taxon>
        <taxon>Bacilli</taxon>
        <taxon>Bacillales</taxon>
        <taxon>Paenibacillaceae</taxon>
        <taxon>Paenibacillus</taxon>
    </lineage>
</organism>
<evidence type="ECO:0000259" key="3">
    <source>
        <dbReference type="Pfam" id="PF14285"/>
    </source>
</evidence>
<accession>A0ABN8FLV0</accession>
<dbReference type="InterPro" id="IPR036582">
    <property type="entry name" value="Mao_N_sf"/>
</dbReference>
<evidence type="ECO:0000313" key="4">
    <source>
        <dbReference type="EMBL" id="CAH1057427.1"/>
    </source>
</evidence>
<evidence type="ECO:0000256" key="1">
    <source>
        <dbReference type="SAM" id="SignalP"/>
    </source>
</evidence>
<dbReference type="Pfam" id="PF14285">
    <property type="entry name" value="DUF4367"/>
    <property type="match status" value="1"/>
</dbReference>
<evidence type="ECO:0008006" key="6">
    <source>
        <dbReference type="Google" id="ProtNLM"/>
    </source>
</evidence>
<dbReference type="RefSeq" id="WP_234536458.1">
    <property type="nucleotide sequence ID" value="NZ_CAKMAB010000020.1"/>
</dbReference>
<feature type="chain" id="PRO_5046964802" description="Copper amine oxidase-like N-terminal domain-containing protein" evidence="1">
    <location>
        <begin position="24"/>
        <end position="300"/>
    </location>
</feature>
<keyword evidence="1" id="KW-0732">Signal</keyword>
<dbReference type="EMBL" id="CAKMAB010000020">
    <property type="protein sequence ID" value="CAH1057427.1"/>
    <property type="molecule type" value="Genomic_DNA"/>
</dbReference>
<evidence type="ECO:0000259" key="2">
    <source>
        <dbReference type="Pfam" id="PF07833"/>
    </source>
</evidence>
<feature type="signal peptide" evidence="1">
    <location>
        <begin position="1"/>
        <end position="23"/>
    </location>
</feature>
<dbReference type="InterPro" id="IPR012854">
    <property type="entry name" value="Cu_amine_oxidase-like_N"/>
</dbReference>
<feature type="domain" description="Copper amine oxidase-like N-terminal" evidence="2">
    <location>
        <begin position="40"/>
        <end position="141"/>
    </location>
</feature>